<dbReference type="EMBL" id="JX195166">
    <property type="protein sequence ID" value="AFQ22182.1"/>
    <property type="molecule type" value="Genomic_DNA"/>
</dbReference>
<dbReference type="GeneID" id="13826725"/>
<name>J9QNU6_9CAUD</name>
<dbReference type="KEGG" id="vg:13826725"/>
<proteinExistence type="predicted"/>
<gene>
    <name evidence="1" type="ORF">My1_023</name>
</gene>
<keyword evidence="2" id="KW-1185">Reference proteome</keyword>
<dbReference type="Proteomes" id="UP000006280">
    <property type="component" value="Segment"/>
</dbReference>
<evidence type="ECO:0000313" key="2">
    <source>
        <dbReference type="Proteomes" id="UP000006280"/>
    </source>
</evidence>
<organism evidence="1 2">
    <name type="scientific">Pectobacterium phage My1</name>
    <dbReference type="NCBI Taxonomy" id="1204539"/>
    <lineage>
        <taxon>Viruses</taxon>
        <taxon>Duplodnaviria</taxon>
        <taxon>Heunggongvirae</taxon>
        <taxon>Uroviricota</taxon>
        <taxon>Caudoviricetes</taxon>
        <taxon>Demerecviridae</taxon>
        <taxon>Mccorquodalevirinae</taxon>
        <taxon>Myunavirus</taxon>
        <taxon>Myunavirus My1</taxon>
    </lineage>
</organism>
<reference evidence="1 2" key="1">
    <citation type="journal article" date="2012" name="J. Virol.">
        <title>Complete Genome Sequence of Pectobacterium carotovorum subsp. carotovorum Bacteriophage My1.</title>
        <authorList>
            <person name="Lee D.H."/>
            <person name="Lee J.H."/>
            <person name="Shin H."/>
            <person name="Ji S."/>
            <person name="Roh E."/>
            <person name="Jung K."/>
            <person name="Ryu S."/>
            <person name="Choi J."/>
            <person name="Heu S."/>
        </authorList>
    </citation>
    <scope>NUCLEOTIDE SEQUENCE [LARGE SCALE GENOMIC DNA]</scope>
</reference>
<protein>
    <submittedName>
        <fullName evidence="1">Uncharacterized protein</fullName>
    </submittedName>
</protein>
<accession>J9QNU6</accession>
<sequence length="435" mass="49702">MGNRFSIIKAAQEKREREKDPKRFYMADTEERLSKKDSIAIVKEILDLPYKVSDMSFRQKQLADLVLARSCTDPDTGTHVGYTNETAAYPRVLRMTNNTFFGFLNCERNGEVPEAALLKSIVIWEDEPLDVHEVSTGNLVSKDPYREATFSYLKGVQYYRSPRTCKGRPARTYSQRGIGATDKFLSFEPEFHPQRNLNPETLGIKELIQQGEVHLDFEVDVGFLIETVSKYSELTEEQKYVAQLVCEPVTVHKKGNGSLSLSGDNPVGWVLHPKAKRIEALGKLVRNQLVNKARVEVDCPINWYPQSPNPKKGEIFPVIPRTDTPYSSKPVDKNEMFALACFELLQMYQRIRQGKPLQEYQEAIRYVASYRDEDLAKIAQDYVFDGIDLFDTIYRDNLPRVSGTISPTRVTKNFLIEYICAARIGVFLNVANLDI</sequence>
<dbReference type="RefSeq" id="YP_006906275.1">
    <property type="nucleotide sequence ID" value="NC_018837.1"/>
</dbReference>
<evidence type="ECO:0000313" key="1">
    <source>
        <dbReference type="EMBL" id="AFQ22182.1"/>
    </source>
</evidence>